<dbReference type="GO" id="GO:0003677">
    <property type="term" value="F:DNA binding"/>
    <property type="evidence" value="ECO:0007669"/>
    <property type="project" value="InterPro"/>
</dbReference>
<organism evidence="1 2">
    <name type="scientific">Laribacter hongkongensis</name>
    <dbReference type="NCBI Taxonomy" id="168471"/>
    <lineage>
        <taxon>Bacteria</taxon>
        <taxon>Pseudomonadati</taxon>
        <taxon>Pseudomonadota</taxon>
        <taxon>Betaproteobacteria</taxon>
        <taxon>Neisseriales</taxon>
        <taxon>Aquaspirillaceae</taxon>
        <taxon>Laribacter</taxon>
    </lineage>
</organism>
<dbReference type="RefSeq" id="WP_088860531.1">
    <property type="nucleotide sequence ID" value="NZ_CP022115.1"/>
</dbReference>
<dbReference type="EMBL" id="CP022115">
    <property type="protein sequence ID" value="ASJ24127.1"/>
    <property type="molecule type" value="Genomic_DNA"/>
</dbReference>
<dbReference type="Proteomes" id="UP000197424">
    <property type="component" value="Chromosome"/>
</dbReference>
<dbReference type="InterPro" id="IPR010982">
    <property type="entry name" value="Lambda_DNA-bd_dom_sf"/>
</dbReference>
<dbReference type="OrthoDB" id="7358102at2"/>
<evidence type="ECO:0000313" key="1">
    <source>
        <dbReference type="EMBL" id="ASJ24127.1"/>
    </source>
</evidence>
<evidence type="ECO:0000313" key="2">
    <source>
        <dbReference type="Proteomes" id="UP000197424"/>
    </source>
</evidence>
<sequence length="110" mass="12089">MTTSDNWFALLRAEVDRTSVRAAARRIGYSPATVSLVLGGSYAGSTGRVAEAVMTRLARHACPYTGEDMQQEDCTRLACTPAPTHNPTRIAHWRACQHCRFKPEHQGESA</sequence>
<protein>
    <submittedName>
        <fullName evidence="1">Uncharacterized protein</fullName>
    </submittedName>
</protein>
<gene>
    <name evidence="1" type="ORF">LHGZ1_1296</name>
</gene>
<proteinExistence type="predicted"/>
<dbReference type="AlphaFoldDB" id="A0A248LHA1"/>
<reference evidence="2" key="1">
    <citation type="submission" date="2017-06" db="EMBL/GenBank/DDBJ databases">
        <title>Whole genome sequence of Laribacter hongkongensis LHGZ1.</title>
        <authorList>
            <person name="Chen D."/>
            <person name="Wu H."/>
            <person name="Chen J."/>
        </authorList>
    </citation>
    <scope>NUCLEOTIDE SEQUENCE [LARGE SCALE GENOMIC DNA]</scope>
    <source>
        <strain evidence="2">LHGZ1</strain>
    </source>
</reference>
<name>A0A248LHA1_9NEIS</name>
<accession>A0A248LHA1</accession>
<dbReference type="Gene3D" id="1.10.260.40">
    <property type="entry name" value="lambda repressor-like DNA-binding domains"/>
    <property type="match status" value="1"/>
</dbReference>